<accession>A0A8J2K9L5</accession>
<name>A0A8J2K9L5_9HEXA</name>
<keyword evidence="2" id="KW-1185">Reference proteome</keyword>
<dbReference type="Proteomes" id="UP000708208">
    <property type="component" value="Unassembled WGS sequence"/>
</dbReference>
<reference evidence="1" key="1">
    <citation type="submission" date="2021-06" db="EMBL/GenBank/DDBJ databases">
        <authorList>
            <person name="Hodson N. C."/>
            <person name="Mongue J. A."/>
            <person name="Jaron S. K."/>
        </authorList>
    </citation>
    <scope>NUCLEOTIDE SEQUENCE</scope>
</reference>
<evidence type="ECO:0000313" key="1">
    <source>
        <dbReference type="EMBL" id="CAG7734112.1"/>
    </source>
</evidence>
<protein>
    <submittedName>
        <fullName evidence="1">Uncharacterized protein</fullName>
    </submittedName>
</protein>
<gene>
    <name evidence="1" type="ORF">AFUS01_LOCUS22516</name>
</gene>
<comment type="caution">
    <text evidence="1">The sequence shown here is derived from an EMBL/GenBank/DDBJ whole genome shotgun (WGS) entry which is preliminary data.</text>
</comment>
<dbReference type="AlphaFoldDB" id="A0A8J2K9L5"/>
<proteinExistence type="predicted"/>
<dbReference type="EMBL" id="CAJVCH010262933">
    <property type="protein sequence ID" value="CAG7734112.1"/>
    <property type="molecule type" value="Genomic_DNA"/>
</dbReference>
<organism evidence="1 2">
    <name type="scientific">Allacma fusca</name>
    <dbReference type="NCBI Taxonomy" id="39272"/>
    <lineage>
        <taxon>Eukaryota</taxon>
        <taxon>Metazoa</taxon>
        <taxon>Ecdysozoa</taxon>
        <taxon>Arthropoda</taxon>
        <taxon>Hexapoda</taxon>
        <taxon>Collembola</taxon>
        <taxon>Symphypleona</taxon>
        <taxon>Sminthuridae</taxon>
        <taxon>Allacma</taxon>
    </lineage>
</organism>
<sequence length="156" mass="17545">MFLQKLKLCSYSRVTVNLLTKYETILLDFMHTYVQRVIDSISLYCTMEFKVPSVPNLKGSSSVTSPRFLHQRFVTMKSKPGKNLQTVSSPESFACVQENFGAFCSNAWSCRFCQLSGMTSVMPLSENTHCGYEGAFCSTADCCKFCQTNGFITKLN</sequence>
<evidence type="ECO:0000313" key="2">
    <source>
        <dbReference type="Proteomes" id="UP000708208"/>
    </source>
</evidence>